<reference evidence="1" key="1">
    <citation type="submission" date="2014-05" db="EMBL/GenBank/DDBJ databases">
        <authorList>
            <person name="Urmite Genomes"/>
        </authorList>
    </citation>
    <scope>NUCLEOTIDE SEQUENCE</scope>
    <source>
        <strain evidence="1">DSM 44074</strain>
    </source>
</reference>
<dbReference type="AlphaFoldDB" id="A0AAV2WQF1"/>
<protein>
    <recommendedName>
        <fullName evidence="3">DUF1963 domain-containing protein</fullName>
    </recommendedName>
</protein>
<evidence type="ECO:0000313" key="1">
    <source>
        <dbReference type="EMBL" id="CDQ46506.1"/>
    </source>
</evidence>
<evidence type="ECO:0000313" key="2">
    <source>
        <dbReference type="Proteomes" id="UP000028864"/>
    </source>
</evidence>
<dbReference type="EMBL" id="LK021341">
    <property type="protein sequence ID" value="CDQ46506.1"/>
    <property type="molecule type" value="Genomic_DNA"/>
</dbReference>
<dbReference type="Gene3D" id="2.30.320.10">
    <property type="entry name" value="YwqG-like"/>
    <property type="match status" value="1"/>
</dbReference>
<dbReference type="Proteomes" id="UP000028864">
    <property type="component" value="Unassembled WGS sequence"/>
</dbReference>
<organism evidence="1 2">
    <name type="scientific">Mycolicibacterium neoaurum</name>
    <name type="common">Mycobacterium neoaurum</name>
    <dbReference type="NCBI Taxonomy" id="1795"/>
    <lineage>
        <taxon>Bacteria</taxon>
        <taxon>Bacillati</taxon>
        <taxon>Actinomycetota</taxon>
        <taxon>Actinomycetes</taxon>
        <taxon>Mycobacteriales</taxon>
        <taxon>Mycobacteriaceae</taxon>
        <taxon>Mycolicibacterium</taxon>
    </lineage>
</organism>
<reference evidence="1" key="2">
    <citation type="submission" date="2015-09" db="EMBL/GenBank/DDBJ databases">
        <title>Draft genome sequence of Mycobacterium neoaurum DSM 44074.</title>
        <authorList>
            <person name="Croce O."/>
            <person name="Robert C."/>
            <person name="Raoult D."/>
            <person name="Drancourt M."/>
        </authorList>
    </citation>
    <scope>NUCLEOTIDE SEQUENCE</scope>
    <source>
        <strain evidence="1">DSM 44074</strain>
    </source>
</reference>
<evidence type="ECO:0008006" key="3">
    <source>
        <dbReference type="Google" id="ProtNLM"/>
    </source>
</evidence>
<accession>A0AAV2WQF1</accession>
<dbReference type="RefSeq" id="WP_234411683.1">
    <property type="nucleotide sequence ID" value="NZ_CP074376.1"/>
</dbReference>
<proteinExistence type="predicted"/>
<sequence length="307" mass="33560">MHLRPSIPNGNYITPPRPVDVARFVPELARFARSTTRLHPRPAVPAAQQSSIGGPMLWPRAEPWPTCTAPYFHWNLDTLGSEPEYQHLHAAPNSLIPVLQLFASDAPTIRFPDDADLLQLLWCPVIHAHVPGQPDAYAPAITLLWRNSAALSAVAATPAPPVDFEPECIPRPCALHPEVVPEYPLDLPDALWDRIGTIEDAGWGLDLNYADDLSVAPGCKVGGWPKWHAMDPYAIPCPDCGTPRELLICLDTYERGHGARTWSVQDGLGSDIDSDQPTGLVVGRGGDVQIFSCPEDPRHPIHVLVQG</sequence>
<name>A0AAV2WQF1_MYCNE</name>
<gene>
    <name evidence="1" type="ORF">BN1047_04415</name>
</gene>